<dbReference type="EMBL" id="UYRT01016356">
    <property type="protein sequence ID" value="VDK55930.1"/>
    <property type="molecule type" value="Genomic_DNA"/>
</dbReference>
<evidence type="ECO:0000313" key="3">
    <source>
        <dbReference type="Proteomes" id="UP000271098"/>
    </source>
</evidence>
<feature type="compositionally biased region" description="Basic and acidic residues" evidence="1">
    <location>
        <begin position="26"/>
        <end position="41"/>
    </location>
</feature>
<reference evidence="4" key="1">
    <citation type="submission" date="2016-06" db="UniProtKB">
        <authorList>
            <consortium name="WormBaseParasite"/>
        </authorList>
    </citation>
    <scope>IDENTIFICATION</scope>
</reference>
<dbReference type="AlphaFoldDB" id="A0A183DDF4"/>
<feature type="compositionally biased region" description="Polar residues" evidence="1">
    <location>
        <begin position="55"/>
        <end position="74"/>
    </location>
</feature>
<evidence type="ECO:0000256" key="1">
    <source>
        <dbReference type="SAM" id="MobiDB-lite"/>
    </source>
</evidence>
<keyword evidence="3" id="KW-1185">Reference proteome</keyword>
<evidence type="ECO:0000313" key="2">
    <source>
        <dbReference type="EMBL" id="VDK55930.1"/>
    </source>
</evidence>
<proteinExistence type="predicted"/>
<organism evidence="4">
    <name type="scientific">Gongylonema pulchrum</name>
    <dbReference type="NCBI Taxonomy" id="637853"/>
    <lineage>
        <taxon>Eukaryota</taxon>
        <taxon>Metazoa</taxon>
        <taxon>Ecdysozoa</taxon>
        <taxon>Nematoda</taxon>
        <taxon>Chromadorea</taxon>
        <taxon>Rhabditida</taxon>
        <taxon>Spirurina</taxon>
        <taxon>Spiruromorpha</taxon>
        <taxon>Spiruroidea</taxon>
        <taxon>Gongylonematidae</taxon>
        <taxon>Gongylonema</taxon>
    </lineage>
</organism>
<feature type="compositionally biased region" description="Low complexity" evidence="1">
    <location>
        <begin position="44"/>
        <end position="54"/>
    </location>
</feature>
<gene>
    <name evidence="2" type="ORF">GPUH_LOCUS6744</name>
</gene>
<evidence type="ECO:0000313" key="4">
    <source>
        <dbReference type="WBParaSite" id="GPUH_0000675401-mRNA-1"/>
    </source>
</evidence>
<reference evidence="2 3" key="2">
    <citation type="submission" date="2018-11" db="EMBL/GenBank/DDBJ databases">
        <authorList>
            <consortium name="Pathogen Informatics"/>
        </authorList>
    </citation>
    <scope>NUCLEOTIDE SEQUENCE [LARGE SCALE GENOMIC DNA]</scope>
</reference>
<dbReference type="WBParaSite" id="GPUH_0000675401-mRNA-1">
    <property type="protein sequence ID" value="GPUH_0000675401-mRNA-1"/>
    <property type="gene ID" value="GPUH_0000675401"/>
</dbReference>
<accession>A0A183DDF4</accession>
<sequence length="74" mass="8093">MLICFFSYHLHFHDHILEQLFEGTDGDLKSSRGESLGRDEEAAASEAALPAENAVSTSTADINPTENVGNMRQV</sequence>
<protein>
    <submittedName>
        <fullName evidence="2 4">Uncharacterized protein</fullName>
    </submittedName>
</protein>
<dbReference type="Proteomes" id="UP000271098">
    <property type="component" value="Unassembled WGS sequence"/>
</dbReference>
<feature type="region of interest" description="Disordered" evidence="1">
    <location>
        <begin position="26"/>
        <end position="74"/>
    </location>
</feature>
<name>A0A183DDF4_9BILA</name>